<name>A0A4R5PK31_9HYPH</name>
<dbReference type="EMBL" id="SMSI01000002">
    <property type="protein sequence ID" value="TDH36061.1"/>
    <property type="molecule type" value="Genomic_DNA"/>
</dbReference>
<keyword evidence="3" id="KW-1185">Reference proteome</keyword>
<proteinExistence type="predicted"/>
<gene>
    <name evidence="2" type="ORF">E2A64_12240</name>
</gene>
<evidence type="ECO:0000313" key="3">
    <source>
        <dbReference type="Proteomes" id="UP000295131"/>
    </source>
</evidence>
<reference evidence="2 3" key="1">
    <citation type="journal article" date="2013" name="Int. J. Syst. Evol. Microbiol.">
        <title>Hoeflea suaedae sp. nov., an endophytic bacterium isolated from the root of the halophyte Suaeda maritima.</title>
        <authorList>
            <person name="Chung E.J."/>
            <person name="Park J.A."/>
            <person name="Pramanik P."/>
            <person name="Bibi F."/>
            <person name="Jeon C.O."/>
            <person name="Chung Y.R."/>
        </authorList>
    </citation>
    <scope>NUCLEOTIDE SEQUENCE [LARGE SCALE GENOMIC DNA]</scope>
    <source>
        <strain evidence="2 3">YC6898</strain>
    </source>
</reference>
<dbReference type="AlphaFoldDB" id="A0A4R5PK31"/>
<evidence type="ECO:0000313" key="2">
    <source>
        <dbReference type="EMBL" id="TDH36061.1"/>
    </source>
</evidence>
<organism evidence="2 3">
    <name type="scientific">Pseudohoeflea suaedae</name>
    <dbReference type="NCBI Taxonomy" id="877384"/>
    <lineage>
        <taxon>Bacteria</taxon>
        <taxon>Pseudomonadati</taxon>
        <taxon>Pseudomonadota</taxon>
        <taxon>Alphaproteobacteria</taxon>
        <taxon>Hyphomicrobiales</taxon>
        <taxon>Rhizobiaceae</taxon>
        <taxon>Pseudohoeflea</taxon>
    </lineage>
</organism>
<dbReference type="OrthoDB" id="9800971at2"/>
<protein>
    <submittedName>
        <fullName evidence="2">Transcriptional regulator</fullName>
    </submittedName>
</protein>
<dbReference type="InterPro" id="IPR018772">
    <property type="entry name" value="Transcription_activator_HlyU"/>
</dbReference>
<comment type="caution">
    <text evidence="2">The sequence shown here is derived from an EMBL/GenBank/DDBJ whole genome shotgun (WGS) entry which is preliminary data.</text>
</comment>
<accession>A0A4R5PK31</accession>
<feature type="region of interest" description="Disordered" evidence="1">
    <location>
        <begin position="1"/>
        <end position="26"/>
    </location>
</feature>
<dbReference type="RefSeq" id="WP_133284761.1">
    <property type="nucleotide sequence ID" value="NZ_SMSI01000002.1"/>
</dbReference>
<dbReference type="Proteomes" id="UP000295131">
    <property type="component" value="Unassembled WGS sequence"/>
</dbReference>
<evidence type="ECO:0000256" key="1">
    <source>
        <dbReference type="SAM" id="MobiDB-lite"/>
    </source>
</evidence>
<dbReference type="Pfam" id="PF10115">
    <property type="entry name" value="HlyU"/>
    <property type="match status" value="1"/>
</dbReference>
<sequence length="96" mass="10311">MSGFLASLRGLFGGSGDGEAAKPSREPEVYKDFLITPDPIAEGGQFRLAGTIESRSSGKSHHFIRADVFTSRSDAETASLAKARRLCDEQGEAMFD</sequence>